<proteinExistence type="predicted"/>
<dbReference type="GO" id="GO:0004519">
    <property type="term" value="F:endonuclease activity"/>
    <property type="evidence" value="ECO:0007669"/>
    <property type="project" value="UniProtKB-KW"/>
</dbReference>
<evidence type="ECO:0000256" key="5">
    <source>
        <dbReference type="ARBA" id="ARBA00022884"/>
    </source>
</evidence>
<dbReference type="GO" id="GO:0016787">
    <property type="term" value="F:hydrolase activity"/>
    <property type="evidence" value="ECO:0007669"/>
    <property type="project" value="UniProtKB-KW"/>
</dbReference>
<sequence length="75" mass="8488">MTALPVISGREAVKALNRAGFRVVRQRGSHVRLEKRTEERLIKLTVPLHKSLKKGTLRRIIKDSGLTVQEFNGLL</sequence>
<evidence type="ECO:0000256" key="2">
    <source>
        <dbReference type="ARBA" id="ARBA00022722"/>
    </source>
</evidence>
<evidence type="ECO:0000256" key="4">
    <source>
        <dbReference type="ARBA" id="ARBA00022801"/>
    </source>
</evidence>
<dbReference type="Pfam" id="PF07927">
    <property type="entry name" value="HicA_toxin"/>
    <property type="match status" value="1"/>
</dbReference>
<evidence type="ECO:0000256" key="6">
    <source>
        <dbReference type="ARBA" id="ARBA00023016"/>
    </source>
</evidence>
<name>X0UEC2_9ZZZZ</name>
<protein>
    <recommendedName>
        <fullName evidence="8">Addiction module toxin, HicA family</fullName>
    </recommendedName>
</protein>
<keyword evidence="4" id="KW-0378">Hydrolase</keyword>
<keyword evidence="6" id="KW-0346">Stress response</keyword>
<evidence type="ECO:0000313" key="7">
    <source>
        <dbReference type="EMBL" id="GAF97646.1"/>
    </source>
</evidence>
<dbReference type="PANTHER" id="PTHR34873:SF3">
    <property type="entry name" value="ADDICTION MODULE TOXIN, HICA FAMILY"/>
    <property type="match status" value="1"/>
</dbReference>
<dbReference type="PANTHER" id="PTHR34873">
    <property type="entry name" value="SSR1766 PROTEIN"/>
    <property type="match status" value="1"/>
</dbReference>
<evidence type="ECO:0008006" key="8">
    <source>
        <dbReference type="Google" id="ProtNLM"/>
    </source>
</evidence>
<dbReference type="GO" id="GO:0003729">
    <property type="term" value="F:mRNA binding"/>
    <property type="evidence" value="ECO:0007669"/>
    <property type="project" value="InterPro"/>
</dbReference>
<dbReference type="SUPFAM" id="SSF54786">
    <property type="entry name" value="YcfA/nrd intein domain"/>
    <property type="match status" value="1"/>
</dbReference>
<evidence type="ECO:0000256" key="1">
    <source>
        <dbReference type="ARBA" id="ARBA00022649"/>
    </source>
</evidence>
<dbReference type="InterPro" id="IPR012933">
    <property type="entry name" value="HicA_mRNA_interferase"/>
</dbReference>
<dbReference type="Gene3D" id="3.30.920.30">
    <property type="entry name" value="Hypothetical protein"/>
    <property type="match status" value="1"/>
</dbReference>
<comment type="caution">
    <text evidence="7">The sequence shown here is derived from an EMBL/GenBank/DDBJ whole genome shotgun (WGS) entry which is preliminary data.</text>
</comment>
<keyword evidence="5" id="KW-0694">RNA-binding</keyword>
<reference evidence="7" key="1">
    <citation type="journal article" date="2014" name="Front. Microbiol.">
        <title>High frequency of phylogenetically diverse reductive dehalogenase-homologous genes in deep subseafloor sedimentary metagenomes.</title>
        <authorList>
            <person name="Kawai M."/>
            <person name="Futagami T."/>
            <person name="Toyoda A."/>
            <person name="Takaki Y."/>
            <person name="Nishi S."/>
            <person name="Hori S."/>
            <person name="Arai W."/>
            <person name="Tsubouchi T."/>
            <person name="Morono Y."/>
            <person name="Uchiyama I."/>
            <person name="Ito T."/>
            <person name="Fujiyama A."/>
            <person name="Inagaki F."/>
            <person name="Takami H."/>
        </authorList>
    </citation>
    <scope>NUCLEOTIDE SEQUENCE</scope>
    <source>
        <strain evidence="7">Expedition CK06-06</strain>
    </source>
</reference>
<keyword evidence="3" id="KW-0255">Endonuclease</keyword>
<dbReference type="EMBL" id="BARS01010819">
    <property type="protein sequence ID" value="GAF97646.1"/>
    <property type="molecule type" value="Genomic_DNA"/>
</dbReference>
<keyword evidence="1" id="KW-1277">Toxin-antitoxin system</keyword>
<keyword evidence="2" id="KW-0540">Nuclease</keyword>
<organism evidence="7">
    <name type="scientific">marine sediment metagenome</name>
    <dbReference type="NCBI Taxonomy" id="412755"/>
    <lineage>
        <taxon>unclassified sequences</taxon>
        <taxon>metagenomes</taxon>
        <taxon>ecological metagenomes</taxon>
    </lineage>
</organism>
<evidence type="ECO:0000256" key="3">
    <source>
        <dbReference type="ARBA" id="ARBA00022759"/>
    </source>
</evidence>
<dbReference type="AlphaFoldDB" id="X0UEC2"/>
<accession>X0UEC2</accession>
<gene>
    <name evidence="7" type="ORF">S01H1_19909</name>
</gene>
<dbReference type="InterPro" id="IPR038570">
    <property type="entry name" value="HicA_sf"/>
</dbReference>